<organism evidence="4 5">
    <name type="scientific">Bradyrhizobium erythrophlei</name>
    <dbReference type="NCBI Taxonomy" id="1437360"/>
    <lineage>
        <taxon>Bacteria</taxon>
        <taxon>Pseudomonadati</taxon>
        <taxon>Pseudomonadota</taxon>
        <taxon>Alphaproteobacteria</taxon>
        <taxon>Hyphomicrobiales</taxon>
        <taxon>Nitrobacteraceae</taxon>
        <taxon>Bradyrhizobium</taxon>
    </lineage>
</organism>
<feature type="transmembrane region" description="Helical" evidence="2">
    <location>
        <begin position="507"/>
        <end position="525"/>
    </location>
</feature>
<evidence type="ECO:0000259" key="3">
    <source>
        <dbReference type="Pfam" id="PF01734"/>
    </source>
</evidence>
<keyword evidence="2" id="KW-0472">Membrane</keyword>
<dbReference type="GO" id="GO:0005829">
    <property type="term" value="C:cytosol"/>
    <property type="evidence" value="ECO:0007669"/>
    <property type="project" value="TreeGrafter"/>
</dbReference>
<dbReference type="InterPro" id="IPR016035">
    <property type="entry name" value="Acyl_Trfase/lysoPLipase"/>
</dbReference>
<evidence type="ECO:0000313" key="4">
    <source>
        <dbReference type="EMBL" id="SHG35152.1"/>
    </source>
</evidence>
<feature type="transmembrane region" description="Helical" evidence="2">
    <location>
        <begin position="477"/>
        <end position="495"/>
    </location>
</feature>
<feature type="transmembrane region" description="Helical" evidence="2">
    <location>
        <begin position="546"/>
        <end position="573"/>
    </location>
</feature>
<feature type="transmembrane region" description="Helical" evidence="2">
    <location>
        <begin position="348"/>
        <end position="371"/>
    </location>
</feature>
<feature type="transmembrane region" description="Helical" evidence="2">
    <location>
        <begin position="607"/>
        <end position="626"/>
    </location>
</feature>
<dbReference type="GO" id="GO:0046475">
    <property type="term" value="P:glycerophospholipid catabolic process"/>
    <property type="evidence" value="ECO:0007669"/>
    <property type="project" value="TreeGrafter"/>
</dbReference>
<dbReference type="Pfam" id="PF01734">
    <property type="entry name" value="Patatin"/>
    <property type="match status" value="1"/>
</dbReference>
<feature type="transmembrane region" description="Helical" evidence="2">
    <location>
        <begin position="392"/>
        <end position="415"/>
    </location>
</feature>
<evidence type="ECO:0000256" key="1">
    <source>
        <dbReference type="ARBA" id="ARBA00023098"/>
    </source>
</evidence>
<dbReference type="AlphaFoldDB" id="A0A1M5J3N6"/>
<feature type="transmembrane region" description="Helical" evidence="2">
    <location>
        <begin position="421"/>
        <end position="444"/>
    </location>
</feature>
<gene>
    <name evidence="4" type="ORF">SAMN05444169_1981</name>
</gene>
<reference evidence="4 5" key="1">
    <citation type="submission" date="2016-11" db="EMBL/GenBank/DDBJ databases">
        <authorList>
            <person name="Jaros S."/>
            <person name="Januszkiewicz K."/>
            <person name="Wedrychowicz H."/>
        </authorList>
    </citation>
    <scope>NUCLEOTIDE SEQUENCE [LARGE SCALE GENOMIC DNA]</scope>
    <source>
        <strain evidence="4 5">GAS242</strain>
    </source>
</reference>
<name>A0A1M5J3N6_9BRAD</name>
<evidence type="ECO:0000256" key="2">
    <source>
        <dbReference type="SAM" id="Phobius"/>
    </source>
</evidence>
<dbReference type="Gene3D" id="3.40.1090.10">
    <property type="entry name" value="Cytosolic phospholipase A2 catalytic domain"/>
    <property type="match status" value="1"/>
</dbReference>
<dbReference type="OrthoDB" id="100544at2"/>
<keyword evidence="1" id="KW-0443">Lipid metabolism</keyword>
<dbReference type="GO" id="GO:0004623">
    <property type="term" value="F:phospholipase A2 activity"/>
    <property type="evidence" value="ECO:0007669"/>
    <property type="project" value="TreeGrafter"/>
</dbReference>
<keyword evidence="2" id="KW-1133">Transmembrane helix</keyword>
<dbReference type="SUPFAM" id="SSF52151">
    <property type="entry name" value="FabD/lysophospholipase-like"/>
    <property type="match status" value="1"/>
</dbReference>
<dbReference type="InterPro" id="IPR002641">
    <property type="entry name" value="PNPLA_dom"/>
</dbReference>
<protein>
    <submittedName>
        <fullName evidence="4">Patatin-like phospholipase</fullName>
    </submittedName>
</protein>
<feature type="transmembrane region" description="Helical" evidence="2">
    <location>
        <begin position="205"/>
        <end position="229"/>
    </location>
</feature>
<dbReference type="PANTHER" id="PTHR10728">
    <property type="entry name" value="CYTOSOLIC PHOSPHOLIPASE A2"/>
    <property type="match status" value="1"/>
</dbReference>
<proteinExistence type="predicted"/>
<keyword evidence="2" id="KW-0812">Transmembrane</keyword>
<dbReference type="Proteomes" id="UP000190675">
    <property type="component" value="Chromosome I"/>
</dbReference>
<dbReference type="EMBL" id="LT670818">
    <property type="protein sequence ID" value="SHG35152.1"/>
    <property type="molecule type" value="Genomic_DNA"/>
</dbReference>
<accession>A0A1M5J3N6</accession>
<feature type="transmembrane region" description="Helical" evidence="2">
    <location>
        <begin position="235"/>
        <end position="256"/>
    </location>
</feature>
<dbReference type="PANTHER" id="PTHR10728:SF40">
    <property type="entry name" value="PATATIN FAMILY PROTEIN"/>
    <property type="match status" value="1"/>
</dbReference>
<sequence length="745" mass="81854">MVAKFFKSGFNRIARRLGDTVRNITARPDDLMADAGDTLLDELNAVRLRRKILARPARTIRAGARNDQPMRGLRCRRGDSEQKLEQYYSRAHSMGDLSALCLSGGGIRSAAFALGIVQGLAKRGLLKQFDYLSTVSGGGYLGSFLTAWIQRRGYDAVCDDLVGKFKVTAGSPLKYLRRYTSYLTPSRGLFTADSLTIAALYLRNLFLNWLIVIPLVLTIIIAVKCYAVAVWTLPASITTATAFLMLAVSAGGMATLESLRQRPGWETYPGSSSQFQYWVKWTLFAGSMLLSVASANYLEFLNQLPSETYDRPIYEPQSFLGDFQIGAGEPTPAHEALRPPIPDGLHVFAFPAAMFAVINFVAWMIAFFMSASPRRDEISTRSTVRTSGWNALFNLISFTFAGGVAGGLIGVAFYLAAHLFWWFDFAVLIVICAGPLAVAGAVFVGEALHLGLTSYLDWSDGEREWLATAVGYHTRTAVSWFLLTFCVFGGSYLVFTFYREFGFGKQLASLGTTGGIAGVIVAWLSKASATAATIRERYDTWTNWSAGIVLAIAMPLFVFIAVAFLSAGVNAVLIGRTLTYSTTAQISRHSALFDGIFPLEPGELNTILITKLAVIFFACLLLWVVASRVIATNQFSLHGLYCNRLIRAFLGGSRNPKDRRPNALSQFDEHDNFDLSELWPNKGTGKYPAAAACHQLRSECPEVGESSLAGTQGAFVDVHPASGWRICVERLEWMLPSRERIRGRT</sequence>
<feature type="domain" description="PNPLA" evidence="3">
    <location>
        <begin position="100"/>
        <end position="190"/>
    </location>
</feature>
<evidence type="ECO:0000313" key="5">
    <source>
        <dbReference type="Proteomes" id="UP000190675"/>
    </source>
</evidence>